<feature type="non-terminal residue" evidence="2">
    <location>
        <position position="1"/>
    </location>
</feature>
<gene>
    <name evidence="2" type="ORF">NECAME_08959</name>
</gene>
<dbReference type="KEGG" id="nai:NECAME_08959"/>
<evidence type="ECO:0000313" key="3">
    <source>
        <dbReference type="Proteomes" id="UP000053676"/>
    </source>
</evidence>
<dbReference type="Proteomes" id="UP000053676">
    <property type="component" value="Unassembled WGS sequence"/>
</dbReference>
<evidence type="ECO:0000313" key="2">
    <source>
        <dbReference type="EMBL" id="ETN80753.1"/>
    </source>
</evidence>
<keyword evidence="3" id="KW-1185">Reference proteome</keyword>
<name>W2TG16_NECAM</name>
<sequence length="238" mass="25736">RPSSFALITCSKNALITNAGSTAKSESSSLAQLSSNEPSSSSIPKIHLDDISIASEEINIDGEPIDPADLPTPYPQVNALLQEDVKEKIRHKEWVATTVVPDTYSQSDPLVNSAQMTTIAQISTEHMLLQNPFLLPDNCRLLYEVPPPSAVMGNLPHNHGSAGFGSREVPFIGLYNVSQCNKLQISDILATLGGIVAFAQLGNNIANSQLSALPTKATIVYERDIIPRSPTPREYFIN</sequence>
<accession>W2TG16</accession>
<dbReference type="EMBL" id="KI658967">
    <property type="protein sequence ID" value="ETN80753.1"/>
    <property type="molecule type" value="Genomic_DNA"/>
</dbReference>
<evidence type="ECO:0000256" key="1">
    <source>
        <dbReference type="SAM" id="MobiDB-lite"/>
    </source>
</evidence>
<protein>
    <submittedName>
        <fullName evidence="2">Uncharacterized protein</fullName>
    </submittedName>
</protein>
<proteinExistence type="predicted"/>
<feature type="region of interest" description="Disordered" evidence="1">
    <location>
        <begin position="25"/>
        <end position="45"/>
    </location>
</feature>
<organism evidence="2 3">
    <name type="scientific">Necator americanus</name>
    <name type="common">Human hookworm</name>
    <dbReference type="NCBI Taxonomy" id="51031"/>
    <lineage>
        <taxon>Eukaryota</taxon>
        <taxon>Metazoa</taxon>
        <taxon>Ecdysozoa</taxon>
        <taxon>Nematoda</taxon>
        <taxon>Chromadorea</taxon>
        <taxon>Rhabditida</taxon>
        <taxon>Rhabditina</taxon>
        <taxon>Rhabditomorpha</taxon>
        <taxon>Strongyloidea</taxon>
        <taxon>Ancylostomatidae</taxon>
        <taxon>Bunostominae</taxon>
        <taxon>Necator</taxon>
    </lineage>
</organism>
<reference evidence="3" key="1">
    <citation type="journal article" date="2014" name="Nat. Genet.">
        <title>Genome of the human hookworm Necator americanus.</title>
        <authorList>
            <person name="Tang Y.T."/>
            <person name="Gao X."/>
            <person name="Rosa B.A."/>
            <person name="Abubucker S."/>
            <person name="Hallsworth-Pepin K."/>
            <person name="Martin J."/>
            <person name="Tyagi R."/>
            <person name="Heizer E."/>
            <person name="Zhang X."/>
            <person name="Bhonagiri-Palsikar V."/>
            <person name="Minx P."/>
            <person name="Warren W.C."/>
            <person name="Wang Q."/>
            <person name="Zhan B."/>
            <person name="Hotez P.J."/>
            <person name="Sternberg P.W."/>
            <person name="Dougall A."/>
            <person name="Gaze S.T."/>
            <person name="Mulvenna J."/>
            <person name="Sotillo J."/>
            <person name="Ranganathan S."/>
            <person name="Rabelo E.M."/>
            <person name="Wilson R.K."/>
            <person name="Felgner P.L."/>
            <person name="Bethony J."/>
            <person name="Hawdon J.M."/>
            <person name="Gasser R.B."/>
            <person name="Loukas A."/>
            <person name="Mitreva M."/>
        </authorList>
    </citation>
    <scope>NUCLEOTIDE SEQUENCE [LARGE SCALE GENOMIC DNA]</scope>
</reference>
<dbReference type="AlphaFoldDB" id="W2TG16"/>